<proteinExistence type="predicted"/>
<protein>
    <recommendedName>
        <fullName evidence="4">Secreted protein</fullName>
    </recommendedName>
</protein>
<evidence type="ECO:0000313" key="3">
    <source>
        <dbReference type="Proteomes" id="UP000009154"/>
    </source>
</evidence>
<evidence type="ECO:0008006" key="4">
    <source>
        <dbReference type="Google" id="ProtNLM"/>
    </source>
</evidence>
<dbReference type="EMBL" id="CP003119">
    <property type="protein sequence ID" value="AFA75714.1"/>
    <property type="molecule type" value="Genomic_DNA"/>
</dbReference>
<accession>H6MZH2</accession>
<dbReference type="eggNOG" id="ENOG5030RVB">
    <property type="taxonomic scope" value="Bacteria"/>
</dbReference>
<organism evidence="2 3">
    <name type="scientific">Gordonia polyisoprenivorans (strain DSM 44266 / VH2)</name>
    <dbReference type="NCBI Taxonomy" id="1112204"/>
    <lineage>
        <taxon>Bacteria</taxon>
        <taxon>Bacillati</taxon>
        <taxon>Actinomycetota</taxon>
        <taxon>Actinomycetes</taxon>
        <taxon>Mycobacteriales</taxon>
        <taxon>Gordoniaceae</taxon>
        <taxon>Gordonia</taxon>
    </lineage>
</organism>
<dbReference type="Proteomes" id="UP000009154">
    <property type="component" value="Chromosome"/>
</dbReference>
<name>H6MZH2_GORPV</name>
<feature type="chain" id="PRO_5003605414" description="Secreted protein" evidence="1">
    <location>
        <begin position="29"/>
        <end position="142"/>
    </location>
</feature>
<dbReference type="KEGG" id="gpo:GPOL_c47140"/>
<dbReference type="RefSeq" id="WP_014361854.1">
    <property type="nucleotide sequence ID" value="NC_016906.1"/>
</dbReference>
<feature type="signal peptide" evidence="1">
    <location>
        <begin position="1"/>
        <end position="28"/>
    </location>
</feature>
<evidence type="ECO:0000313" key="2">
    <source>
        <dbReference type="EMBL" id="AFA75714.1"/>
    </source>
</evidence>
<dbReference type="AlphaFoldDB" id="H6MZH2"/>
<keyword evidence="1" id="KW-0732">Signal</keyword>
<evidence type="ECO:0000256" key="1">
    <source>
        <dbReference type="SAM" id="SignalP"/>
    </source>
</evidence>
<reference evidence="2 3" key="1">
    <citation type="journal article" date="2012" name="Appl. Environ. Microbiol.">
        <title>Involvement of two latex-clearing proteins during rubber degradation and insights into the subsequent degradation pathway revealed by the genome sequence of Gordonia polyisoprenivorans strain VH2.</title>
        <authorList>
            <person name="Hiessl S."/>
            <person name="Schuldes J."/>
            <person name="Thurmer A."/>
            <person name="Halbsguth T."/>
            <person name="Broker D."/>
            <person name="Angelov A."/>
            <person name="Liebl W."/>
            <person name="Daniel R."/>
            <person name="Steinbuchel A."/>
        </authorList>
    </citation>
    <scope>NUCLEOTIDE SEQUENCE [LARGE SCALE GENOMIC DNA]</scope>
    <source>
        <strain evidence="3">DSM 44266 / VH2</strain>
    </source>
</reference>
<sequence length="142" mass="14698">MTIRTLIRSFAAAGVALGALVLAQPADASASVTAIGFQINPAPYGIPTGSLDSTPARCFTEVGRHRGEVTITAEKWARWFCPPNSEVRWINLSTGATGAARLSNGLNDIPAHADLRTGPGQVTLTLLPGGVYTPGFATVAVP</sequence>
<gene>
    <name evidence="2" type="ordered locus">GPOL_c47140</name>
</gene>
<keyword evidence="3" id="KW-1185">Reference proteome</keyword>
<dbReference type="HOGENOM" id="CLU_128202_0_0_11"/>
<dbReference type="GeneID" id="90161708"/>